<comment type="similarity">
    <text evidence="1">Belongs to the peptidase M20A family.</text>
</comment>
<proteinExistence type="inferred from homology"/>
<dbReference type="EMBL" id="JAQQWE010000007">
    <property type="protein sequence ID" value="KAK7946123.1"/>
    <property type="molecule type" value="Genomic_DNA"/>
</dbReference>
<keyword evidence="4" id="KW-1185">Reference proteome</keyword>
<name>A0ABR1Q288_9PEZI</name>
<dbReference type="Proteomes" id="UP001391051">
    <property type="component" value="Unassembled WGS sequence"/>
</dbReference>
<organism evidence="3 4">
    <name type="scientific">Apiospora aurea</name>
    <dbReference type="NCBI Taxonomy" id="335848"/>
    <lineage>
        <taxon>Eukaryota</taxon>
        <taxon>Fungi</taxon>
        <taxon>Dikarya</taxon>
        <taxon>Ascomycota</taxon>
        <taxon>Pezizomycotina</taxon>
        <taxon>Sordariomycetes</taxon>
        <taxon>Xylariomycetidae</taxon>
        <taxon>Amphisphaeriales</taxon>
        <taxon>Apiosporaceae</taxon>
        <taxon>Apiospora</taxon>
    </lineage>
</organism>
<dbReference type="InterPro" id="IPR036264">
    <property type="entry name" value="Bact_exopeptidase_dim_dom"/>
</dbReference>
<evidence type="ECO:0000313" key="3">
    <source>
        <dbReference type="EMBL" id="KAK7946123.1"/>
    </source>
</evidence>
<dbReference type="GO" id="GO:0016787">
    <property type="term" value="F:hydrolase activity"/>
    <property type="evidence" value="ECO:0007669"/>
    <property type="project" value="UniProtKB-KW"/>
</dbReference>
<dbReference type="Gene3D" id="3.30.70.360">
    <property type="match status" value="1"/>
</dbReference>
<dbReference type="Pfam" id="PF07687">
    <property type="entry name" value="M20_dimer"/>
    <property type="match status" value="1"/>
</dbReference>
<gene>
    <name evidence="3" type="ORF">PG986_010444</name>
</gene>
<dbReference type="PANTHER" id="PTHR11014">
    <property type="entry name" value="PEPTIDASE M20 FAMILY MEMBER"/>
    <property type="match status" value="1"/>
</dbReference>
<dbReference type="SUPFAM" id="SSF55031">
    <property type="entry name" value="Bacterial exopeptidase dimerisation domain"/>
    <property type="match status" value="1"/>
</dbReference>
<dbReference type="RefSeq" id="XP_066696157.1">
    <property type="nucleotide sequence ID" value="XM_066846666.1"/>
</dbReference>
<dbReference type="PANTHER" id="PTHR11014:SF63">
    <property type="entry name" value="METALLOPEPTIDASE, PUTATIVE (AFU_ORTHOLOGUE AFUA_6G09600)-RELATED"/>
    <property type="match status" value="1"/>
</dbReference>
<evidence type="ECO:0000313" key="4">
    <source>
        <dbReference type="Proteomes" id="UP001391051"/>
    </source>
</evidence>
<dbReference type="PIRSF" id="PIRSF005962">
    <property type="entry name" value="Pept_M20D_amidohydro"/>
    <property type="match status" value="1"/>
</dbReference>
<keyword evidence="3" id="KW-0378">Hydrolase</keyword>
<dbReference type="InterPro" id="IPR002933">
    <property type="entry name" value="Peptidase_M20"/>
</dbReference>
<evidence type="ECO:0000259" key="2">
    <source>
        <dbReference type="Pfam" id="PF07687"/>
    </source>
</evidence>
<dbReference type="NCBIfam" id="TIGR01891">
    <property type="entry name" value="amidohydrolases"/>
    <property type="match status" value="1"/>
</dbReference>
<accession>A0ABR1Q288</accession>
<dbReference type="InterPro" id="IPR011650">
    <property type="entry name" value="Peptidase_M20_dimer"/>
</dbReference>
<comment type="caution">
    <text evidence="3">The sequence shown here is derived from an EMBL/GenBank/DDBJ whole genome shotgun (WGS) entry which is preliminary data.</text>
</comment>
<reference evidence="3 4" key="1">
    <citation type="submission" date="2023-01" db="EMBL/GenBank/DDBJ databases">
        <title>Analysis of 21 Apiospora genomes using comparative genomics revels a genus with tremendous synthesis potential of carbohydrate active enzymes and secondary metabolites.</title>
        <authorList>
            <person name="Sorensen T."/>
        </authorList>
    </citation>
    <scope>NUCLEOTIDE SEQUENCE [LARGE SCALE GENOMIC DNA]</scope>
    <source>
        <strain evidence="3 4">CBS 24483</strain>
    </source>
</reference>
<evidence type="ECO:0000256" key="1">
    <source>
        <dbReference type="ARBA" id="ARBA00006247"/>
    </source>
</evidence>
<dbReference type="Pfam" id="PF01546">
    <property type="entry name" value="Peptidase_M20"/>
    <property type="match status" value="1"/>
</dbReference>
<sequence>MASISSIVAQHRPDLGPLQDLYKHFHEHPELSNQEKETAAAIAAELGNISPDFDIKMGIGGHGLAAILRNNGGGGVDENGGGEGEGEGGPTVLLRADIDALPVLERTGLPYASTRRMRDVLDGVEKPVMHACGHDMHITSLLGAARTLVSSRALWRGTLVLAFQPAEERGTGAQAMVDDGLYSPARHAVPVPDVVLGAHVTGAARTGVVGTRRGLMATSADSLRVTLHGRGGHASMPHAAVDPVLMAASTILKLQTIVSRETDPADSAVVTVASVHAGDAENIIADEARLSVESRAVTQRTRDRTLRRIREIVRAECLGAQATREPTFETTRAFPLTINDEEVTARVEATFAAHFGEGKGQPTVVDKKGANEKEQGEEKGMAHECCRYDRDIPRFAASEDFSILATAVGKPYCFFMYGGVDGEAWDRAEARGTLAESIPSNHSALFAPAVMPTLRVGLDGYAAAALTFLGKKGN</sequence>
<dbReference type="SUPFAM" id="SSF53187">
    <property type="entry name" value="Zn-dependent exopeptidases"/>
    <property type="match status" value="1"/>
</dbReference>
<protein>
    <submittedName>
        <fullName evidence="3">Hippurate hydrolase</fullName>
    </submittedName>
</protein>
<feature type="domain" description="Peptidase M20 dimerisation" evidence="2">
    <location>
        <begin position="222"/>
        <end position="317"/>
    </location>
</feature>
<dbReference type="Gene3D" id="3.40.630.10">
    <property type="entry name" value="Zn peptidases"/>
    <property type="match status" value="1"/>
</dbReference>
<dbReference type="GeneID" id="92079728"/>
<dbReference type="InterPro" id="IPR017439">
    <property type="entry name" value="Amidohydrolase"/>
</dbReference>